<dbReference type="Proteomes" id="UP000199053">
    <property type="component" value="Unassembled WGS sequence"/>
</dbReference>
<dbReference type="InterPro" id="IPR011577">
    <property type="entry name" value="Cyt_b561_bac/Ni-Hgenase"/>
</dbReference>
<dbReference type="GO" id="GO:0005886">
    <property type="term" value="C:plasma membrane"/>
    <property type="evidence" value="ECO:0007669"/>
    <property type="project" value="UniProtKB-SubCell"/>
</dbReference>
<evidence type="ECO:0000256" key="1">
    <source>
        <dbReference type="ARBA" id="ARBA00004651"/>
    </source>
</evidence>
<keyword evidence="9" id="KW-1185">Reference proteome</keyword>
<dbReference type="InterPro" id="IPR051542">
    <property type="entry name" value="Hydrogenase_cytochrome"/>
</dbReference>
<evidence type="ECO:0000259" key="7">
    <source>
        <dbReference type="Pfam" id="PF01292"/>
    </source>
</evidence>
<protein>
    <submittedName>
        <fullName evidence="8">Cytochrome b subunit of formate dehydrogenase</fullName>
    </submittedName>
</protein>
<feature type="transmembrane region" description="Helical" evidence="6">
    <location>
        <begin position="164"/>
        <end position="186"/>
    </location>
</feature>
<sequence>MMRIRRFTPIQKTFHLLLIVTFMIQAVTGMSRMYSTTLFGKALGAPFGGYVNCLAIHKVVGVAMLLLFICHIIYALFLVLAGKVERQDSLIPHLRDFKEFFGHLRWMIGGKLPRFGRWAYWEKFDYWAVFWGMVLLGRTGLLLFDPVETARYIDGSELNIALWMHRLEAILAMGYIFLIHFGVVVLRKHSFPMDQAMWGGDADYETVQIERSEWLENLEASGQLDNLIIKDSNTVLTTLSYLVGLGGVTLGVYLVIGGLMNAHLIPW</sequence>
<evidence type="ECO:0000256" key="6">
    <source>
        <dbReference type="SAM" id="Phobius"/>
    </source>
</evidence>
<evidence type="ECO:0000256" key="5">
    <source>
        <dbReference type="ARBA" id="ARBA00023136"/>
    </source>
</evidence>
<accession>A0A1G9H0C2</accession>
<feature type="transmembrane region" description="Helical" evidence="6">
    <location>
        <begin position="60"/>
        <end position="81"/>
    </location>
</feature>
<gene>
    <name evidence="8" type="ORF">SAMN05660337_1953</name>
</gene>
<keyword evidence="3 6" id="KW-0812">Transmembrane</keyword>
<keyword evidence="2" id="KW-1003">Cell membrane</keyword>
<keyword evidence="5 6" id="KW-0472">Membrane</keyword>
<dbReference type="STRING" id="246191.SAMN05660337_1953"/>
<comment type="subcellular location">
    <subcellularLocation>
        <location evidence="1">Cell membrane</location>
        <topology evidence="1">Multi-pass membrane protein</topology>
    </subcellularLocation>
</comment>
<organism evidence="8 9">
    <name type="scientific">Maridesulfovibrio ferrireducens</name>
    <dbReference type="NCBI Taxonomy" id="246191"/>
    <lineage>
        <taxon>Bacteria</taxon>
        <taxon>Pseudomonadati</taxon>
        <taxon>Thermodesulfobacteriota</taxon>
        <taxon>Desulfovibrionia</taxon>
        <taxon>Desulfovibrionales</taxon>
        <taxon>Desulfovibrionaceae</taxon>
        <taxon>Maridesulfovibrio</taxon>
    </lineage>
</organism>
<evidence type="ECO:0000313" key="8">
    <source>
        <dbReference type="EMBL" id="SDL06347.1"/>
    </source>
</evidence>
<reference evidence="9" key="1">
    <citation type="submission" date="2016-10" db="EMBL/GenBank/DDBJ databases">
        <authorList>
            <person name="Varghese N."/>
            <person name="Submissions S."/>
        </authorList>
    </citation>
    <scope>NUCLEOTIDE SEQUENCE [LARGE SCALE GENOMIC DNA]</scope>
    <source>
        <strain evidence="9">DSM 16995</strain>
    </source>
</reference>
<evidence type="ECO:0000256" key="3">
    <source>
        <dbReference type="ARBA" id="ARBA00022692"/>
    </source>
</evidence>
<name>A0A1G9H0C2_9BACT</name>
<dbReference type="PANTHER" id="PTHR30485">
    <property type="entry name" value="NI/FE-HYDROGENASE 1 B-TYPE CYTOCHROME SUBUNIT"/>
    <property type="match status" value="1"/>
</dbReference>
<dbReference type="InterPro" id="IPR016174">
    <property type="entry name" value="Di-haem_cyt_TM"/>
</dbReference>
<feature type="domain" description="Cytochrome b561 bacterial/Ni-hydrogenase" evidence="7">
    <location>
        <begin position="6"/>
        <end position="188"/>
    </location>
</feature>
<dbReference type="GO" id="GO:0022904">
    <property type="term" value="P:respiratory electron transport chain"/>
    <property type="evidence" value="ECO:0007669"/>
    <property type="project" value="InterPro"/>
</dbReference>
<dbReference type="Pfam" id="PF01292">
    <property type="entry name" value="Ni_hydr_CYTB"/>
    <property type="match status" value="1"/>
</dbReference>
<proteinExistence type="predicted"/>
<dbReference type="GO" id="GO:0009055">
    <property type="term" value="F:electron transfer activity"/>
    <property type="evidence" value="ECO:0007669"/>
    <property type="project" value="InterPro"/>
</dbReference>
<dbReference type="Gene3D" id="1.20.950.20">
    <property type="entry name" value="Transmembrane di-heme cytochromes, Chain C"/>
    <property type="match status" value="1"/>
</dbReference>
<dbReference type="PANTHER" id="PTHR30485:SF0">
    <property type="entry name" value="NI_FE-HYDROGENASE 1 B-TYPE CYTOCHROME SUBUNIT-RELATED"/>
    <property type="match status" value="1"/>
</dbReference>
<evidence type="ECO:0000256" key="2">
    <source>
        <dbReference type="ARBA" id="ARBA00022475"/>
    </source>
</evidence>
<evidence type="ECO:0000256" key="4">
    <source>
        <dbReference type="ARBA" id="ARBA00022989"/>
    </source>
</evidence>
<evidence type="ECO:0000313" key="9">
    <source>
        <dbReference type="Proteomes" id="UP000199053"/>
    </source>
</evidence>
<keyword evidence="4 6" id="KW-1133">Transmembrane helix</keyword>
<dbReference type="EMBL" id="FNGA01000003">
    <property type="protein sequence ID" value="SDL06347.1"/>
    <property type="molecule type" value="Genomic_DNA"/>
</dbReference>
<dbReference type="GO" id="GO:0020037">
    <property type="term" value="F:heme binding"/>
    <property type="evidence" value="ECO:0007669"/>
    <property type="project" value="TreeGrafter"/>
</dbReference>
<dbReference type="AlphaFoldDB" id="A0A1G9H0C2"/>
<feature type="transmembrane region" description="Helical" evidence="6">
    <location>
        <begin position="239"/>
        <end position="260"/>
    </location>
</feature>
<feature type="transmembrane region" description="Helical" evidence="6">
    <location>
        <begin position="124"/>
        <end position="144"/>
    </location>
</feature>
<dbReference type="SUPFAM" id="SSF81342">
    <property type="entry name" value="Transmembrane di-heme cytochromes"/>
    <property type="match status" value="1"/>
</dbReference>